<dbReference type="InterPro" id="IPR043519">
    <property type="entry name" value="NT_sf"/>
</dbReference>
<evidence type="ECO:0000256" key="8">
    <source>
        <dbReference type="ARBA" id="ARBA00022842"/>
    </source>
</evidence>
<comment type="caution">
    <text evidence="11">The sequence shown here is derived from an EMBL/GenBank/DDBJ whole genome shotgun (WGS) entry which is preliminary data.</text>
</comment>
<evidence type="ECO:0000313" key="12">
    <source>
        <dbReference type="Proteomes" id="UP000185557"/>
    </source>
</evidence>
<evidence type="ECO:0000313" key="11">
    <source>
        <dbReference type="EMBL" id="OKH47168.1"/>
    </source>
</evidence>
<dbReference type="Gene3D" id="3.30.460.10">
    <property type="entry name" value="Beta Polymerase, domain 2"/>
    <property type="match status" value="1"/>
</dbReference>
<keyword evidence="6" id="KW-0547">Nucleotide-binding</keyword>
<dbReference type="EMBL" id="MRCG01000010">
    <property type="protein sequence ID" value="OKH47168.1"/>
    <property type="molecule type" value="Genomic_DNA"/>
</dbReference>
<dbReference type="GO" id="GO:0016779">
    <property type="term" value="F:nucleotidyltransferase activity"/>
    <property type="evidence" value="ECO:0007669"/>
    <property type="project" value="UniProtKB-KW"/>
</dbReference>
<reference evidence="11 12" key="1">
    <citation type="submission" date="2016-11" db="EMBL/GenBank/DDBJ databases">
        <title>Draft Genome Sequences of Nine Cyanobacterial Strains from Diverse Habitats.</title>
        <authorList>
            <person name="Zhu T."/>
            <person name="Hou S."/>
            <person name="Lu X."/>
            <person name="Hess W.R."/>
        </authorList>
    </citation>
    <scope>NUCLEOTIDE SEQUENCE [LARGE SCALE GENOMIC DNA]</scope>
    <source>
        <strain evidence="11 12">NIES-30</strain>
    </source>
</reference>
<dbReference type="STRING" id="549789.NIES30_14440"/>
<evidence type="ECO:0000256" key="2">
    <source>
        <dbReference type="ARBA" id="ARBA00022649"/>
    </source>
</evidence>
<dbReference type="InterPro" id="IPR002934">
    <property type="entry name" value="Polymerase_NTP_transf_dom"/>
</dbReference>
<evidence type="ECO:0000256" key="9">
    <source>
        <dbReference type="ARBA" id="ARBA00038276"/>
    </source>
</evidence>
<evidence type="ECO:0000256" key="3">
    <source>
        <dbReference type="ARBA" id="ARBA00022679"/>
    </source>
</evidence>
<dbReference type="GO" id="GO:0005524">
    <property type="term" value="F:ATP binding"/>
    <property type="evidence" value="ECO:0007669"/>
    <property type="project" value="UniProtKB-KW"/>
</dbReference>
<evidence type="ECO:0000256" key="7">
    <source>
        <dbReference type="ARBA" id="ARBA00022840"/>
    </source>
</evidence>
<evidence type="ECO:0000256" key="4">
    <source>
        <dbReference type="ARBA" id="ARBA00022695"/>
    </source>
</evidence>
<dbReference type="PANTHER" id="PTHR33571:SF14">
    <property type="entry name" value="PROTEIN ADENYLYLTRANSFERASE MJ0435-RELATED"/>
    <property type="match status" value="1"/>
</dbReference>
<dbReference type="Proteomes" id="UP000185557">
    <property type="component" value="Unassembled WGS sequence"/>
</dbReference>
<accession>A0A1U7J3Y8</accession>
<comment type="similarity">
    <text evidence="9">Belongs to the MntA antitoxin family.</text>
</comment>
<proteinExistence type="inferred from homology"/>
<name>A0A1U7J3Y8_9CYAN</name>
<keyword evidence="3 11" id="KW-0808">Transferase</keyword>
<gene>
    <name evidence="11" type="ORF">NIES30_14440</name>
</gene>
<organism evidence="11 12">
    <name type="scientific">Phormidium tenue NIES-30</name>
    <dbReference type="NCBI Taxonomy" id="549789"/>
    <lineage>
        <taxon>Bacteria</taxon>
        <taxon>Bacillati</taxon>
        <taxon>Cyanobacteriota</taxon>
        <taxon>Cyanophyceae</taxon>
        <taxon>Oscillatoriophycideae</taxon>
        <taxon>Oscillatoriales</taxon>
        <taxon>Oscillatoriaceae</taxon>
        <taxon>Phormidium</taxon>
    </lineage>
</organism>
<evidence type="ECO:0000256" key="1">
    <source>
        <dbReference type="ARBA" id="ARBA00001946"/>
    </source>
</evidence>
<dbReference type="InterPro" id="IPR052038">
    <property type="entry name" value="Type-VII_TA_antitoxin"/>
</dbReference>
<dbReference type="Pfam" id="PF01909">
    <property type="entry name" value="NTP_transf_2"/>
    <property type="match status" value="1"/>
</dbReference>
<keyword evidence="8" id="KW-0460">Magnesium</keyword>
<evidence type="ECO:0000256" key="5">
    <source>
        <dbReference type="ARBA" id="ARBA00022723"/>
    </source>
</evidence>
<sequence>MTLPLNCKHVLALAQAHQSELELLGVKALELFGSVARDEARHHSDVDFLVDFAIEPTLFDVFRVQHYLEDLLGCDVDIGTRAALKAHLREPVTKDAVRVF</sequence>
<protein>
    <submittedName>
        <fullName evidence="11">Nucleotidyltransferase</fullName>
    </submittedName>
</protein>
<dbReference type="GO" id="GO:0046872">
    <property type="term" value="F:metal ion binding"/>
    <property type="evidence" value="ECO:0007669"/>
    <property type="project" value="UniProtKB-KW"/>
</dbReference>
<dbReference type="AlphaFoldDB" id="A0A1U7J3Y8"/>
<comment type="cofactor">
    <cofactor evidence="1">
        <name>Mg(2+)</name>
        <dbReference type="ChEBI" id="CHEBI:18420"/>
    </cofactor>
</comment>
<feature type="domain" description="Polymerase nucleotidyl transferase" evidence="10">
    <location>
        <begin position="22"/>
        <end position="91"/>
    </location>
</feature>
<keyword evidence="2" id="KW-1277">Toxin-antitoxin system</keyword>
<evidence type="ECO:0000256" key="6">
    <source>
        <dbReference type="ARBA" id="ARBA00022741"/>
    </source>
</evidence>
<keyword evidence="5" id="KW-0479">Metal-binding</keyword>
<dbReference type="RefSeq" id="WP_073609116.1">
    <property type="nucleotide sequence ID" value="NZ_MRCG01000010.1"/>
</dbReference>
<dbReference type="SUPFAM" id="SSF81301">
    <property type="entry name" value="Nucleotidyltransferase"/>
    <property type="match status" value="1"/>
</dbReference>
<keyword evidence="12" id="KW-1185">Reference proteome</keyword>
<dbReference type="CDD" id="cd05403">
    <property type="entry name" value="NT_KNTase_like"/>
    <property type="match status" value="1"/>
</dbReference>
<keyword evidence="4" id="KW-0548">Nucleotidyltransferase</keyword>
<evidence type="ECO:0000259" key="10">
    <source>
        <dbReference type="Pfam" id="PF01909"/>
    </source>
</evidence>
<dbReference type="PANTHER" id="PTHR33571">
    <property type="entry name" value="SSL8005 PROTEIN"/>
    <property type="match status" value="1"/>
</dbReference>
<keyword evidence="7" id="KW-0067">ATP-binding</keyword>